<proteinExistence type="predicted"/>
<dbReference type="Proteomes" id="UP000230859">
    <property type="component" value="Unassembled WGS sequence"/>
</dbReference>
<dbReference type="PIRSF" id="PIRSF037225">
    <property type="entry name" value="UCP037225"/>
    <property type="match status" value="1"/>
</dbReference>
<name>A0A2H0LQH7_9BACT</name>
<comment type="caution">
    <text evidence="1">The sequence shown here is derived from an EMBL/GenBank/DDBJ whole genome shotgun (WGS) entry which is preliminary data.</text>
</comment>
<organism evidence="1 2">
    <name type="scientific">Candidatus Abzuiibacterium crystallinum</name>
    <dbReference type="NCBI Taxonomy" id="1974748"/>
    <lineage>
        <taxon>Bacteria</taxon>
        <taxon>Pseudomonadati</taxon>
        <taxon>Candidatus Omnitrophota</taxon>
        <taxon>Candidatus Abzuiibacterium</taxon>
    </lineage>
</organism>
<dbReference type="InterPro" id="IPR025990">
    <property type="entry name" value="zinc_ribbon_bacterial"/>
</dbReference>
<protein>
    <submittedName>
        <fullName evidence="1">CPXCG motif-containing cysteine-rich protein</fullName>
    </submittedName>
</protein>
<dbReference type="Pfam" id="PF14255">
    <property type="entry name" value="Zn_ribbon_21"/>
    <property type="match status" value="1"/>
</dbReference>
<dbReference type="EMBL" id="PCVY01000037">
    <property type="protein sequence ID" value="PIQ86689.1"/>
    <property type="molecule type" value="Genomic_DNA"/>
</dbReference>
<gene>
    <name evidence="1" type="ORF">COV74_03735</name>
</gene>
<sequence length="62" mass="6874">MIEPDYVFTCPYCSTGMSVRLDVSGGKRQSFIYDCETCCSPIEIQVEFNGAEVVSFTAHSHS</sequence>
<reference evidence="1 2" key="1">
    <citation type="submission" date="2017-09" db="EMBL/GenBank/DDBJ databases">
        <title>Depth-based differentiation of microbial function through sediment-hosted aquifers and enrichment of novel symbionts in the deep terrestrial subsurface.</title>
        <authorList>
            <person name="Probst A.J."/>
            <person name="Ladd B."/>
            <person name="Jarett J.K."/>
            <person name="Geller-Mcgrath D.E."/>
            <person name="Sieber C.M."/>
            <person name="Emerson J.B."/>
            <person name="Anantharaman K."/>
            <person name="Thomas B.C."/>
            <person name="Malmstrom R."/>
            <person name="Stieglmeier M."/>
            <person name="Klingl A."/>
            <person name="Woyke T."/>
            <person name="Ryan C.M."/>
            <person name="Banfield J.F."/>
        </authorList>
    </citation>
    <scope>NUCLEOTIDE SEQUENCE [LARGE SCALE GENOMIC DNA]</scope>
    <source>
        <strain evidence="1">CG11_big_fil_rev_8_21_14_0_20_45_26</strain>
    </source>
</reference>
<evidence type="ECO:0000313" key="1">
    <source>
        <dbReference type="EMBL" id="PIQ86689.1"/>
    </source>
</evidence>
<accession>A0A2H0LQH7</accession>
<dbReference type="AlphaFoldDB" id="A0A2H0LQH7"/>
<evidence type="ECO:0000313" key="2">
    <source>
        <dbReference type="Proteomes" id="UP000230859"/>
    </source>
</evidence>
<dbReference type="InterPro" id="IPR017143">
    <property type="entry name" value="UCP037225"/>
</dbReference>